<dbReference type="Proteomes" id="UP000663887">
    <property type="component" value="Unassembled WGS sequence"/>
</dbReference>
<dbReference type="Proteomes" id="UP000663856">
    <property type="component" value="Unassembled WGS sequence"/>
</dbReference>
<dbReference type="AlphaFoldDB" id="A0A816LIG5"/>
<organism evidence="1 3">
    <name type="scientific">Rotaria magnacalcarata</name>
    <dbReference type="NCBI Taxonomy" id="392030"/>
    <lineage>
        <taxon>Eukaryota</taxon>
        <taxon>Metazoa</taxon>
        <taxon>Spiralia</taxon>
        <taxon>Gnathifera</taxon>
        <taxon>Rotifera</taxon>
        <taxon>Eurotatoria</taxon>
        <taxon>Bdelloidea</taxon>
        <taxon>Philodinida</taxon>
        <taxon>Philodinidae</taxon>
        <taxon>Rotaria</taxon>
    </lineage>
</organism>
<accession>A0A816LIG5</accession>
<evidence type="ECO:0000313" key="1">
    <source>
        <dbReference type="EMBL" id="CAF1938524.1"/>
    </source>
</evidence>
<proteinExistence type="predicted"/>
<protein>
    <submittedName>
        <fullName evidence="1">Uncharacterized protein</fullName>
    </submittedName>
</protein>
<dbReference type="EMBL" id="CAJNRF010000096">
    <property type="protein sequence ID" value="CAF1938524.1"/>
    <property type="molecule type" value="Genomic_DNA"/>
</dbReference>
<comment type="caution">
    <text evidence="1">The sequence shown here is derived from an EMBL/GenBank/DDBJ whole genome shotgun (WGS) entry which is preliminary data.</text>
</comment>
<reference evidence="1" key="1">
    <citation type="submission" date="2021-02" db="EMBL/GenBank/DDBJ databases">
        <authorList>
            <person name="Nowell W R."/>
        </authorList>
    </citation>
    <scope>NUCLEOTIDE SEQUENCE</scope>
</reference>
<name>A0A816LIG5_9BILA</name>
<gene>
    <name evidence="1" type="ORF">WKI299_LOCUS1696</name>
    <name evidence="2" type="ORF">XDN619_LOCUS833</name>
</gene>
<sequence length="162" mass="18677">MPASTTQEAFIPENDSIQKELSSNKLVNRALSTLDKDEFSNLIKEQYGALWGTLKFEDSLGDYINEARPFLYIDDNVDLQVLRQFMINEWKLQTPNIVIPILSAITRHKPFKNLKMVETLKNGIKNVCKLQIYKCLQGEVLYNFSSISFKIYPFCTVTSARE</sequence>
<evidence type="ECO:0000313" key="2">
    <source>
        <dbReference type="EMBL" id="CAF1949267.1"/>
    </source>
</evidence>
<evidence type="ECO:0000313" key="3">
    <source>
        <dbReference type="Proteomes" id="UP000663856"/>
    </source>
</evidence>
<dbReference type="EMBL" id="CAJNRG010000038">
    <property type="protein sequence ID" value="CAF1949267.1"/>
    <property type="molecule type" value="Genomic_DNA"/>
</dbReference>